<keyword evidence="5" id="KW-0770">Synapse</keyword>
<dbReference type="SUPFAM" id="SSF90112">
    <property type="entry name" value="Neurotransmitter-gated ion-channel transmembrane pore"/>
    <property type="match status" value="1"/>
</dbReference>
<organism evidence="18 19">
    <name type="scientific">Bursaphelenchus okinawaensis</name>
    <dbReference type="NCBI Taxonomy" id="465554"/>
    <lineage>
        <taxon>Eukaryota</taxon>
        <taxon>Metazoa</taxon>
        <taxon>Ecdysozoa</taxon>
        <taxon>Nematoda</taxon>
        <taxon>Chromadorea</taxon>
        <taxon>Rhabditida</taxon>
        <taxon>Tylenchina</taxon>
        <taxon>Tylenchomorpha</taxon>
        <taxon>Aphelenchoidea</taxon>
        <taxon>Aphelenchoididae</taxon>
        <taxon>Bursaphelenchus</taxon>
    </lineage>
</organism>
<proteinExistence type="inferred from homology"/>
<dbReference type="PANTHER" id="PTHR18945">
    <property type="entry name" value="NEUROTRANSMITTER GATED ION CHANNEL"/>
    <property type="match status" value="1"/>
</dbReference>
<gene>
    <name evidence="18" type="ORF">BOKJ2_LOCUS1458</name>
</gene>
<dbReference type="GO" id="GO:0022848">
    <property type="term" value="F:acetylcholine-gated monoatomic cation-selective channel activity"/>
    <property type="evidence" value="ECO:0007669"/>
    <property type="project" value="InterPro"/>
</dbReference>
<dbReference type="InterPro" id="IPR006202">
    <property type="entry name" value="Neur_chan_lig-bd"/>
</dbReference>
<feature type="transmembrane region" description="Helical" evidence="15">
    <location>
        <begin position="454"/>
        <end position="472"/>
    </location>
</feature>
<evidence type="ECO:0000256" key="15">
    <source>
        <dbReference type="RuleBase" id="RU000687"/>
    </source>
</evidence>
<dbReference type="InterPro" id="IPR018000">
    <property type="entry name" value="Neurotransmitter_ion_chnl_CS"/>
</dbReference>
<evidence type="ECO:0000256" key="11">
    <source>
        <dbReference type="ARBA" id="ARBA00023257"/>
    </source>
</evidence>
<feature type="transmembrane region" description="Helical" evidence="15">
    <location>
        <begin position="273"/>
        <end position="293"/>
    </location>
</feature>
<dbReference type="InterPro" id="IPR006201">
    <property type="entry name" value="Neur_channel"/>
</dbReference>
<keyword evidence="1 15" id="KW-0813">Transport</keyword>
<feature type="transmembrane region" description="Helical" evidence="15">
    <location>
        <begin position="305"/>
        <end position="328"/>
    </location>
</feature>
<dbReference type="EMBL" id="CAJFCW020000001">
    <property type="protein sequence ID" value="CAG9083072.1"/>
    <property type="molecule type" value="Genomic_DNA"/>
</dbReference>
<feature type="domain" description="Neurotransmitter-gated ion-channel transmembrane" evidence="17">
    <location>
        <begin position="246"/>
        <end position="471"/>
    </location>
</feature>
<dbReference type="InterPro" id="IPR036734">
    <property type="entry name" value="Neur_chan_lig-bd_sf"/>
</dbReference>
<evidence type="ECO:0000256" key="9">
    <source>
        <dbReference type="ARBA" id="ARBA00023170"/>
    </source>
</evidence>
<dbReference type="Gene3D" id="2.70.170.10">
    <property type="entry name" value="Neurotransmitter-gated ion-channel ligand-binding domain"/>
    <property type="match status" value="1"/>
</dbReference>
<evidence type="ECO:0000256" key="2">
    <source>
        <dbReference type="ARBA" id="ARBA00022475"/>
    </source>
</evidence>
<accession>A0A811JU25</accession>
<feature type="transmembrane region" description="Helical" evidence="15">
    <location>
        <begin position="240"/>
        <end position="261"/>
    </location>
</feature>
<dbReference type="GO" id="GO:0045211">
    <property type="term" value="C:postsynaptic membrane"/>
    <property type="evidence" value="ECO:0007669"/>
    <property type="project" value="UniProtKB-SubCell"/>
</dbReference>
<evidence type="ECO:0000256" key="8">
    <source>
        <dbReference type="ARBA" id="ARBA00023157"/>
    </source>
</evidence>
<keyword evidence="19" id="KW-1185">Reference proteome</keyword>
<evidence type="ECO:0000256" key="1">
    <source>
        <dbReference type="ARBA" id="ARBA00022448"/>
    </source>
</evidence>
<evidence type="ECO:0000313" key="19">
    <source>
        <dbReference type="Proteomes" id="UP000614601"/>
    </source>
</evidence>
<keyword evidence="13 15" id="KW-0407">Ion channel</keyword>
<name>A0A811JU25_9BILA</name>
<keyword evidence="2" id="KW-1003">Cell membrane</keyword>
<keyword evidence="12" id="KW-1071">Ligand-gated ion channel</keyword>
<comment type="caution">
    <text evidence="18">The sequence shown here is derived from an EMBL/GenBank/DDBJ whole genome shotgun (WGS) entry which is preliminary data.</text>
</comment>
<dbReference type="InterPro" id="IPR036719">
    <property type="entry name" value="Neuro-gated_channel_TM_sf"/>
</dbReference>
<evidence type="ECO:0000256" key="4">
    <source>
        <dbReference type="ARBA" id="ARBA00022989"/>
    </source>
</evidence>
<dbReference type="Proteomes" id="UP000783686">
    <property type="component" value="Unassembled WGS sequence"/>
</dbReference>
<evidence type="ECO:0000256" key="12">
    <source>
        <dbReference type="ARBA" id="ARBA00023286"/>
    </source>
</evidence>
<dbReference type="InterPro" id="IPR038050">
    <property type="entry name" value="Neuro_actylchol_rec"/>
</dbReference>
<dbReference type="Proteomes" id="UP000614601">
    <property type="component" value="Unassembled WGS sequence"/>
</dbReference>
<evidence type="ECO:0000256" key="10">
    <source>
        <dbReference type="ARBA" id="ARBA00023180"/>
    </source>
</evidence>
<evidence type="ECO:0000259" key="16">
    <source>
        <dbReference type="Pfam" id="PF02931"/>
    </source>
</evidence>
<dbReference type="OrthoDB" id="5975154at2759"/>
<protein>
    <submittedName>
        <fullName evidence="18">Uncharacterized protein</fullName>
    </submittedName>
</protein>
<keyword evidence="9" id="KW-0675">Receptor</keyword>
<comment type="subcellular location">
    <subcellularLocation>
        <location evidence="14">Postsynaptic cell membrane</location>
        <topology evidence="14">Multi-pass membrane protein</topology>
    </subcellularLocation>
</comment>
<dbReference type="EMBL" id="CAJFDH010000001">
    <property type="protein sequence ID" value="CAD5206774.1"/>
    <property type="molecule type" value="Genomic_DNA"/>
</dbReference>
<keyword evidence="11" id="KW-0628">Postsynaptic cell membrane</keyword>
<dbReference type="InterPro" id="IPR002394">
    <property type="entry name" value="Nicotinic_acetylcholine_rcpt"/>
</dbReference>
<evidence type="ECO:0000259" key="17">
    <source>
        <dbReference type="Pfam" id="PF02932"/>
    </source>
</evidence>
<keyword evidence="7 15" id="KW-0472">Membrane</keyword>
<dbReference type="Gene3D" id="1.20.58.390">
    <property type="entry name" value="Neurotransmitter-gated ion-channel transmembrane domain"/>
    <property type="match status" value="2"/>
</dbReference>
<dbReference type="Pfam" id="PF02932">
    <property type="entry name" value="Neur_chan_memb"/>
    <property type="match status" value="1"/>
</dbReference>
<feature type="domain" description="Neurotransmitter-gated ion-channel ligand-binding" evidence="16">
    <location>
        <begin position="21"/>
        <end position="239"/>
    </location>
</feature>
<keyword evidence="8" id="KW-1015">Disulfide bond</keyword>
<dbReference type="PRINTS" id="PR00254">
    <property type="entry name" value="NICOTINICR"/>
</dbReference>
<evidence type="ECO:0000256" key="5">
    <source>
        <dbReference type="ARBA" id="ARBA00023018"/>
    </source>
</evidence>
<evidence type="ECO:0000256" key="7">
    <source>
        <dbReference type="ARBA" id="ARBA00023136"/>
    </source>
</evidence>
<keyword evidence="3 15" id="KW-0812">Transmembrane</keyword>
<reference evidence="18" key="1">
    <citation type="submission" date="2020-09" db="EMBL/GenBank/DDBJ databases">
        <authorList>
            <person name="Kikuchi T."/>
        </authorList>
    </citation>
    <scope>NUCLEOTIDE SEQUENCE</scope>
    <source>
        <strain evidence="18">SH1</strain>
    </source>
</reference>
<dbReference type="PROSITE" id="PS00236">
    <property type="entry name" value="NEUROTR_ION_CHANNEL"/>
    <property type="match status" value="1"/>
</dbReference>
<dbReference type="InterPro" id="IPR006029">
    <property type="entry name" value="Neurotrans-gated_channel_TM"/>
</dbReference>
<dbReference type="Pfam" id="PF02931">
    <property type="entry name" value="Neur_chan_LBD"/>
    <property type="match status" value="1"/>
</dbReference>
<dbReference type="PRINTS" id="PR00252">
    <property type="entry name" value="NRIONCHANNEL"/>
</dbReference>
<evidence type="ECO:0000256" key="3">
    <source>
        <dbReference type="ARBA" id="ARBA00022692"/>
    </source>
</evidence>
<dbReference type="AlphaFoldDB" id="A0A811JU25"/>
<comment type="similarity">
    <text evidence="15">Belongs to the ligand-gated ion channel (TC 1.A.9) family.</text>
</comment>
<sequence length="504" mass="58227">MLLPLFYALGGLAAGTQDSIRLFDDLMFDYNNHLRPATRPLNQTVVHVRLSLSQIIEMDEINQVMMCAVWLRQTWNDRRLSWNPKEYGNIDLLHVPYELLWVPDIVLYNAEAANNITISTKATVYYTGDVVWEPPALFRTSCQMDVQWFPFDEQRCFLKFGSWSFPERLVDLRVIDNYGFSNDTVTSEVGIDLSDYYPSVEWDIMSIKAIRRSKVYGGCCPGNGDFVDLTYEVSLRRKPLFYTVNLIMPNVFMAFLTPFVFYLPCESGEKIQLVISILVSVAFYFLILTEIIPASGTTIPLISKYLLFTMLMVSASSGFTVLVLNTYYRKPTTHAMSSATKYVLMKWLPKVMGMNRDRLPTKKSNMQTVSMLLNPEEGTTQRRRRGTITTLSKQLCRDLVKAPHDDRLTDLYYSKPIVKCLENLGFISQLIRKKRCDHETEEDWKYASAVLDRFFLWLFVLLSVVGTTWVFIDTPLFYDSRVPISFPQSVVPLDELVRMRLSNN</sequence>
<keyword evidence="4 15" id="KW-1133">Transmembrane helix</keyword>
<keyword evidence="6 15" id="KW-0406">Ion transport</keyword>
<dbReference type="GO" id="GO:0004888">
    <property type="term" value="F:transmembrane signaling receptor activity"/>
    <property type="evidence" value="ECO:0007669"/>
    <property type="project" value="InterPro"/>
</dbReference>
<evidence type="ECO:0000256" key="6">
    <source>
        <dbReference type="ARBA" id="ARBA00023065"/>
    </source>
</evidence>
<dbReference type="SUPFAM" id="SSF63712">
    <property type="entry name" value="Nicotinic receptor ligand binding domain-like"/>
    <property type="match status" value="1"/>
</dbReference>
<evidence type="ECO:0000256" key="14">
    <source>
        <dbReference type="ARBA" id="ARBA00034104"/>
    </source>
</evidence>
<evidence type="ECO:0000256" key="13">
    <source>
        <dbReference type="ARBA" id="ARBA00023303"/>
    </source>
</evidence>
<keyword evidence="10" id="KW-0325">Glycoprotein</keyword>
<evidence type="ECO:0000313" key="18">
    <source>
        <dbReference type="EMBL" id="CAD5206774.1"/>
    </source>
</evidence>
<dbReference type="FunFam" id="2.70.170.10:FF:000044">
    <property type="entry name" value="AcetylCholine Receptor"/>
    <property type="match status" value="1"/>
</dbReference>
<dbReference type="CDD" id="cd19064">
    <property type="entry name" value="LGIC_TM_nAChR"/>
    <property type="match status" value="1"/>
</dbReference>